<keyword evidence="4" id="KW-1185">Reference proteome</keyword>
<reference evidence="3" key="1">
    <citation type="submission" date="2020-10" db="EMBL/GenBank/DDBJ databases">
        <title>Genomic Encyclopedia of Type Strains, Phase IV (KMG-IV): sequencing the most valuable type-strain genomes for metagenomic binning, comparative biology and taxonomic classification.</title>
        <authorList>
            <person name="Goeker M."/>
        </authorList>
    </citation>
    <scope>NUCLEOTIDE SEQUENCE</scope>
    <source>
        <strain evidence="3">DSM 13886</strain>
    </source>
</reference>
<dbReference type="InterPro" id="IPR009270">
    <property type="entry name" value="DUF927"/>
</dbReference>
<dbReference type="Proteomes" id="UP000658225">
    <property type="component" value="Unassembled WGS sequence"/>
</dbReference>
<accession>A0A927MME2</accession>
<feature type="domain" description="NrS-1 polymerase-like HBD" evidence="2">
    <location>
        <begin position="245"/>
        <end position="301"/>
    </location>
</feature>
<protein>
    <submittedName>
        <fullName evidence="3">Uncharacterized protein (DUF927 family)</fullName>
    </submittedName>
</protein>
<evidence type="ECO:0000313" key="4">
    <source>
        <dbReference type="Proteomes" id="UP000658225"/>
    </source>
</evidence>
<dbReference type="EMBL" id="JADBEL010000044">
    <property type="protein sequence ID" value="MBE1557005.1"/>
    <property type="molecule type" value="Genomic_DNA"/>
</dbReference>
<evidence type="ECO:0000313" key="3">
    <source>
        <dbReference type="EMBL" id="MBE1557005.1"/>
    </source>
</evidence>
<dbReference type="Pfam" id="PF22763">
    <property type="entry name" value="NrS1-1_pol-like_HBD"/>
    <property type="match status" value="1"/>
</dbReference>
<sequence>MTTISEEILDPVEHTQPQFERIPAELKALDQWVAYKLVWDEKNKKFGKPPYSLDGTKKQGFDIHYSFEQVKAAVEAGAVHGAGFALTSNDNFICFDLDGDSLDSIPASIKSISEHSYAEISPSGTGLHVWFKGNKPKGAGGKQNRYTVKEKYKVECFYGTGFLTMTGNAINALPLEENQMILNYIYDNTTHGSEIEDPIPIVDMPIPEDEKDDAVVITKMFNSRSGEKIKALFNGDTSFHDGDDSAADISLLNYLAIHTRCNAEQMDRIFRTTKLFRDKWDVVHHSDGSTYGTETIRRAITWAYPKVMESVGMPVEDGTEYWMEDARQVIIPEPYLIEFDTLKKKVLVKEGGLEFEKSVIVCRHSPIITQSFSNVEQNQIYHEIQWKDDGREYRETIPAGDISTRNKLLQLADKSLGVHDLNVKDLINFFDKYIMYNNISRTQLVTRLGHIKRGFVHPSMPEIKILPPDLGDKQTLEAFQVNGTAESWINEVFRKIQAHPKAVLMVVAAFTSVILKDLKLGPFIIDLSGPTSKGKSTVSKIAASVWGTSGLVSEWNMTKVALERKAAFLNSFPIIADDSQKGDPRQLKDFIYNFSGGRSKGRGSLTGTQTEYTWNNIMLSNGESSLLDFAIEAGGAAARVLPVKGLPFGDADYNFFNEIYTAIENNHGAIGIEFHKKWSTEMGNLTPIYQTYNDHFQKKSNGNDVLSRIARHYSALVFTADVLNKTLNMNIDLDALLDLFDEMVRENTAIDKPMEMLHLILSDLDSDRQSIFGEFIPNGTIKALYRDKTLILLPNYLKEFLKTEQKAIRSEWLRRDISISSIRNSKEVDTKQYKHKGENFSGLAIKPEIVEELGFNFESDSKR</sequence>
<evidence type="ECO:0000259" key="2">
    <source>
        <dbReference type="Pfam" id="PF22763"/>
    </source>
</evidence>
<evidence type="ECO:0000259" key="1">
    <source>
        <dbReference type="Pfam" id="PF06048"/>
    </source>
</evidence>
<organism evidence="3 4">
    <name type="scientific">Sporosarcina limicola</name>
    <dbReference type="NCBI Taxonomy" id="34101"/>
    <lineage>
        <taxon>Bacteria</taxon>
        <taxon>Bacillati</taxon>
        <taxon>Bacillota</taxon>
        <taxon>Bacilli</taxon>
        <taxon>Bacillales</taxon>
        <taxon>Caryophanaceae</taxon>
        <taxon>Sporosarcina</taxon>
    </lineage>
</organism>
<comment type="caution">
    <text evidence="3">The sequence shown here is derived from an EMBL/GenBank/DDBJ whole genome shotgun (WGS) entry which is preliminary data.</text>
</comment>
<proteinExistence type="predicted"/>
<dbReference type="InterPro" id="IPR054468">
    <property type="entry name" value="NrSPol-like_HBD"/>
</dbReference>
<feature type="domain" description="DUF927" evidence="1">
    <location>
        <begin position="350"/>
        <end position="608"/>
    </location>
</feature>
<dbReference type="Pfam" id="PF06048">
    <property type="entry name" value="DUF927"/>
    <property type="match status" value="1"/>
</dbReference>
<dbReference type="RefSeq" id="WP_192600595.1">
    <property type="nucleotide sequence ID" value="NZ_JADBEL010000044.1"/>
</dbReference>
<name>A0A927MME2_9BACL</name>
<dbReference type="AlphaFoldDB" id="A0A927MME2"/>
<gene>
    <name evidence="3" type="ORF">H4683_004131</name>
</gene>